<accession>A0A6V7PAP5</accession>
<sequence length="103" mass="11524">MDAKQDFLLSAGDGAIALPSQCVSIDLEVMPMIIYYNAYEILCVTGASNSKPFLASHKENDSSAKDSKESNKISTDRKVNVRSAYFKHSYHMRMSRKMQVKSP</sequence>
<feature type="region of interest" description="Disordered" evidence="1">
    <location>
        <begin position="54"/>
        <end position="75"/>
    </location>
</feature>
<name>A0A6V7PAP5_ANACO</name>
<protein>
    <submittedName>
        <fullName evidence="2">Uncharacterized protein</fullName>
    </submittedName>
</protein>
<gene>
    <name evidence="2" type="ORF">CB5_LOCUS11116</name>
</gene>
<dbReference type="EMBL" id="LR862147">
    <property type="protein sequence ID" value="CAD1827905.1"/>
    <property type="molecule type" value="Genomic_DNA"/>
</dbReference>
<organism evidence="2">
    <name type="scientific">Ananas comosus var. bracteatus</name>
    <name type="common">red pineapple</name>
    <dbReference type="NCBI Taxonomy" id="296719"/>
    <lineage>
        <taxon>Eukaryota</taxon>
        <taxon>Viridiplantae</taxon>
        <taxon>Streptophyta</taxon>
        <taxon>Embryophyta</taxon>
        <taxon>Tracheophyta</taxon>
        <taxon>Spermatophyta</taxon>
        <taxon>Magnoliopsida</taxon>
        <taxon>Liliopsida</taxon>
        <taxon>Poales</taxon>
        <taxon>Bromeliaceae</taxon>
        <taxon>Bromelioideae</taxon>
        <taxon>Ananas</taxon>
    </lineage>
</organism>
<proteinExistence type="predicted"/>
<evidence type="ECO:0000313" key="2">
    <source>
        <dbReference type="EMBL" id="CAD1827905.1"/>
    </source>
</evidence>
<feature type="compositionally biased region" description="Basic and acidic residues" evidence="1">
    <location>
        <begin position="56"/>
        <end position="75"/>
    </location>
</feature>
<evidence type="ECO:0000256" key="1">
    <source>
        <dbReference type="SAM" id="MobiDB-lite"/>
    </source>
</evidence>
<reference evidence="2" key="1">
    <citation type="submission" date="2020-07" db="EMBL/GenBank/DDBJ databases">
        <authorList>
            <person name="Lin J."/>
        </authorList>
    </citation>
    <scope>NUCLEOTIDE SEQUENCE</scope>
</reference>
<dbReference type="AlphaFoldDB" id="A0A6V7PAP5"/>